<dbReference type="InterPro" id="IPR036638">
    <property type="entry name" value="HLH_DNA-bd_sf"/>
</dbReference>
<keyword evidence="4" id="KW-0804">Transcription</keyword>
<evidence type="ECO:0000256" key="1">
    <source>
        <dbReference type="ARBA" id="ARBA00004123"/>
    </source>
</evidence>
<dbReference type="CDD" id="cd11444">
    <property type="entry name" value="bHLH_AtIBH1_like"/>
    <property type="match status" value="1"/>
</dbReference>
<dbReference type="InterPro" id="IPR044549">
    <property type="entry name" value="bHLH_AtIBH1-like"/>
</dbReference>
<dbReference type="Proteomes" id="UP001180020">
    <property type="component" value="Unassembled WGS sequence"/>
</dbReference>
<comment type="caution">
    <text evidence="8">The sequence shown here is derived from an EMBL/GenBank/DDBJ whole genome shotgun (WGS) entry which is preliminary data.</text>
</comment>
<reference evidence="8" key="2">
    <citation type="submission" date="2023-06" db="EMBL/GenBank/DDBJ databases">
        <authorList>
            <person name="Ma L."/>
            <person name="Liu K.-W."/>
            <person name="Li Z."/>
            <person name="Hsiao Y.-Y."/>
            <person name="Qi Y."/>
            <person name="Fu T."/>
            <person name="Tang G."/>
            <person name="Zhang D."/>
            <person name="Sun W.-H."/>
            <person name="Liu D.-K."/>
            <person name="Li Y."/>
            <person name="Chen G.-Z."/>
            <person name="Liu X.-D."/>
            <person name="Liao X.-Y."/>
            <person name="Jiang Y.-T."/>
            <person name="Yu X."/>
            <person name="Hao Y."/>
            <person name="Huang J."/>
            <person name="Zhao X.-W."/>
            <person name="Ke S."/>
            <person name="Chen Y.-Y."/>
            <person name="Wu W.-L."/>
            <person name="Hsu J.-L."/>
            <person name="Lin Y.-F."/>
            <person name="Huang M.-D."/>
            <person name="Li C.-Y."/>
            <person name="Huang L."/>
            <person name="Wang Z.-W."/>
            <person name="Zhao X."/>
            <person name="Zhong W.-Y."/>
            <person name="Peng D.-H."/>
            <person name="Ahmad S."/>
            <person name="Lan S."/>
            <person name="Zhang J.-S."/>
            <person name="Tsai W.-C."/>
            <person name="Van De Peer Y."/>
            <person name="Liu Z.-J."/>
        </authorList>
    </citation>
    <scope>NUCLEOTIDE SEQUENCE</scope>
    <source>
        <strain evidence="8">CP</strain>
        <tissue evidence="8">Leaves</tissue>
    </source>
</reference>
<dbReference type="PANTHER" id="PTHR33124:SF12">
    <property type="entry name" value="TRANSCRIPTION FACTOR BHLH148"/>
    <property type="match status" value="1"/>
</dbReference>
<name>A0AAV9EQL6_ACOCL</name>
<keyword evidence="5" id="KW-0539">Nucleus</keyword>
<dbReference type="SUPFAM" id="SSF47459">
    <property type="entry name" value="HLH, helix-loop-helix DNA-binding domain"/>
    <property type="match status" value="1"/>
</dbReference>
<keyword evidence="9" id="KW-1185">Reference proteome</keyword>
<evidence type="ECO:0000256" key="5">
    <source>
        <dbReference type="ARBA" id="ARBA00023242"/>
    </source>
</evidence>
<dbReference type="AlphaFoldDB" id="A0AAV9EQL6"/>
<feature type="region of interest" description="Disordered" evidence="6">
    <location>
        <begin position="1"/>
        <end position="36"/>
    </location>
</feature>
<dbReference type="InterPro" id="IPR059002">
    <property type="entry name" value="IBH1_N"/>
</dbReference>
<evidence type="ECO:0000259" key="7">
    <source>
        <dbReference type="Pfam" id="PF26576"/>
    </source>
</evidence>
<dbReference type="GO" id="GO:0000976">
    <property type="term" value="F:transcription cis-regulatory region binding"/>
    <property type="evidence" value="ECO:0007669"/>
    <property type="project" value="UniProtKB-ARBA"/>
</dbReference>
<protein>
    <recommendedName>
        <fullName evidence="7">IBH1-like N-terminal domain-containing protein</fullName>
    </recommendedName>
</protein>
<comment type="subcellular location">
    <subcellularLocation>
        <location evidence="1">Nucleus</location>
    </subcellularLocation>
</comment>
<keyword evidence="3" id="KW-0805">Transcription regulation</keyword>
<reference evidence="8" key="1">
    <citation type="journal article" date="2023" name="Nat. Commun.">
        <title>Diploid and tetraploid genomes of Acorus and the evolution of monocots.</title>
        <authorList>
            <person name="Ma L."/>
            <person name="Liu K.W."/>
            <person name="Li Z."/>
            <person name="Hsiao Y.Y."/>
            <person name="Qi Y."/>
            <person name="Fu T."/>
            <person name="Tang G.D."/>
            <person name="Zhang D."/>
            <person name="Sun W.H."/>
            <person name="Liu D.K."/>
            <person name="Li Y."/>
            <person name="Chen G.Z."/>
            <person name="Liu X.D."/>
            <person name="Liao X.Y."/>
            <person name="Jiang Y.T."/>
            <person name="Yu X."/>
            <person name="Hao Y."/>
            <person name="Huang J."/>
            <person name="Zhao X.W."/>
            <person name="Ke S."/>
            <person name="Chen Y.Y."/>
            <person name="Wu W.L."/>
            <person name="Hsu J.L."/>
            <person name="Lin Y.F."/>
            <person name="Huang M.D."/>
            <person name="Li C.Y."/>
            <person name="Huang L."/>
            <person name="Wang Z.W."/>
            <person name="Zhao X."/>
            <person name="Zhong W.Y."/>
            <person name="Peng D.H."/>
            <person name="Ahmad S."/>
            <person name="Lan S."/>
            <person name="Zhang J.S."/>
            <person name="Tsai W.C."/>
            <person name="Van de Peer Y."/>
            <person name="Liu Z.J."/>
        </authorList>
    </citation>
    <scope>NUCLEOTIDE SEQUENCE</scope>
    <source>
        <strain evidence="8">CP</strain>
    </source>
</reference>
<feature type="compositionally biased region" description="Basic and acidic residues" evidence="6">
    <location>
        <begin position="16"/>
        <end position="28"/>
    </location>
</feature>
<accession>A0AAV9EQL6</accession>
<evidence type="ECO:0000256" key="3">
    <source>
        <dbReference type="ARBA" id="ARBA00023015"/>
    </source>
</evidence>
<evidence type="ECO:0000256" key="6">
    <source>
        <dbReference type="SAM" id="MobiDB-lite"/>
    </source>
</evidence>
<organism evidence="8 9">
    <name type="scientific">Acorus calamus</name>
    <name type="common">Sweet flag</name>
    <dbReference type="NCBI Taxonomy" id="4465"/>
    <lineage>
        <taxon>Eukaryota</taxon>
        <taxon>Viridiplantae</taxon>
        <taxon>Streptophyta</taxon>
        <taxon>Embryophyta</taxon>
        <taxon>Tracheophyta</taxon>
        <taxon>Spermatophyta</taxon>
        <taxon>Magnoliopsida</taxon>
        <taxon>Liliopsida</taxon>
        <taxon>Acoraceae</taxon>
        <taxon>Acorus</taxon>
    </lineage>
</organism>
<evidence type="ECO:0000313" key="8">
    <source>
        <dbReference type="EMBL" id="KAK1316003.1"/>
    </source>
</evidence>
<dbReference type="Pfam" id="PF26576">
    <property type="entry name" value="IBH1_N"/>
    <property type="match status" value="1"/>
</dbReference>
<gene>
    <name evidence="8" type="ORF">QJS10_CPA05g00199</name>
</gene>
<evidence type="ECO:0000256" key="2">
    <source>
        <dbReference type="ARBA" id="ARBA00005510"/>
    </source>
</evidence>
<feature type="domain" description="IBH1-like N-terminal" evidence="7">
    <location>
        <begin position="39"/>
        <end position="97"/>
    </location>
</feature>
<evidence type="ECO:0000256" key="4">
    <source>
        <dbReference type="ARBA" id="ARBA00023163"/>
    </source>
</evidence>
<evidence type="ECO:0000313" key="9">
    <source>
        <dbReference type="Proteomes" id="UP001180020"/>
    </source>
</evidence>
<dbReference type="InterPro" id="IPR044660">
    <property type="entry name" value="IBH1-like"/>
</dbReference>
<dbReference type="GO" id="GO:0046983">
    <property type="term" value="F:protein dimerization activity"/>
    <property type="evidence" value="ECO:0007669"/>
    <property type="project" value="InterPro"/>
</dbReference>
<proteinExistence type="inferred from homology"/>
<sequence>MEPAAMMTSLDVSSDPLKRMDRKSERSPTAKKRWRTEDEQRIYSSKLLDAIRIVRRRSAAEAWASPKSREVREAADRVLAVEARGRTRWSRAILSNRIRMKSHIRKRRPPSAAAVPRRKSAPVWKKTPLLQRKVRMLGRLVPGCRKLSLPSLIEETSDYIAALEMQVKAMTALSEILSAAAAAAAAVAVAGGSGGGDAARPAQS</sequence>
<comment type="similarity">
    <text evidence="2">Belongs to the bHLH protein family.</text>
</comment>
<dbReference type="GO" id="GO:0005634">
    <property type="term" value="C:nucleus"/>
    <property type="evidence" value="ECO:0007669"/>
    <property type="project" value="UniProtKB-SubCell"/>
</dbReference>
<dbReference type="EMBL" id="JAUJYO010000005">
    <property type="protein sequence ID" value="KAK1316003.1"/>
    <property type="molecule type" value="Genomic_DNA"/>
</dbReference>
<dbReference type="PANTHER" id="PTHR33124">
    <property type="entry name" value="TRANSCRIPTION FACTOR IBH1-LIKE 1"/>
    <property type="match status" value="1"/>
</dbReference>
<dbReference type="GO" id="GO:0006355">
    <property type="term" value="P:regulation of DNA-templated transcription"/>
    <property type="evidence" value="ECO:0007669"/>
    <property type="project" value="InterPro"/>
</dbReference>